<evidence type="ECO:0000256" key="1">
    <source>
        <dbReference type="SAM" id="MobiDB-lite"/>
    </source>
</evidence>
<accession>A0A9Q0M917</accession>
<comment type="caution">
    <text evidence="2">The sequence shown here is derived from an EMBL/GenBank/DDBJ whole genome shotgun (WGS) entry which is preliminary data.</text>
</comment>
<gene>
    <name evidence="2" type="ORF">RDWZM_000141</name>
</gene>
<dbReference type="EMBL" id="JAPWDV010000001">
    <property type="protein sequence ID" value="KAJ6221596.1"/>
    <property type="molecule type" value="Genomic_DNA"/>
</dbReference>
<dbReference type="AlphaFoldDB" id="A0A9Q0M917"/>
<feature type="region of interest" description="Disordered" evidence="1">
    <location>
        <begin position="15"/>
        <end position="34"/>
    </location>
</feature>
<keyword evidence="3" id="KW-1185">Reference proteome</keyword>
<dbReference type="Proteomes" id="UP001142055">
    <property type="component" value="Chromosome 1"/>
</dbReference>
<evidence type="ECO:0000313" key="2">
    <source>
        <dbReference type="EMBL" id="KAJ6221596.1"/>
    </source>
</evidence>
<protein>
    <submittedName>
        <fullName evidence="2">Uncharacterized protein</fullName>
    </submittedName>
</protein>
<proteinExistence type="predicted"/>
<sequence length="264" mass="31287">MMKCIQIGMQPELVARNPSRNPSTTEESSKSTDDIEEAVPILNGDVYRLQVYDFERMNQVNDAMKLFYDERKLSIVSQVRNYIHMFEVVESYWKIISFFGQCFHDFASINDSDRRIAVNHAHLYIYPIIFSFAYRKSVNGAPMMIDPKCNTGILIRNDNLSPNPKINQTIIEWSKLFHDMMDDDIVIRNLLISYQLFNQPVEKVKEKYNKHVYDYLLQKYLHYKYKDETKANNQYQELIRVAREFPTADEKFLQQYAQSVNPMN</sequence>
<reference evidence="2" key="1">
    <citation type="submission" date="2022-12" db="EMBL/GenBank/DDBJ databases">
        <title>Genome assemblies of Blomia tropicalis.</title>
        <authorList>
            <person name="Cui Y."/>
        </authorList>
    </citation>
    <scope>NUCLEOTIDE SEQUENCE</scope>
    <source>
        <tissue evidence="2">Adult mites</tissue>
    </source>
</reference>
<name>A0A9Q0M917_BLOTA</name>
<evidence type="ECO:0000313" key="3">
    <source>
        <dbReference type="Proteomes" id="UP001142055"/>
    </source>
</evidence>
<organism evidence="2 3">
    <name type="scientific">Blomia tropicalis</name>
    <name type="common">Mite</name>
    <dbReference type="NCBI Taxonomy" id="40697"/>
    <lineage>
        <taxon>Eukaryota</taxon>
        <taxon>Metazoa</taxon>
        <taxon>Ecdysozoa</taxon>
        <taxon>Arthropoda</taxon>
        <taxon>Chelicerata</taxon>
        <taxon>Arachnida</taxon>
        <taxon>Acari</taxon>
        <taxon>Acariformes</taxon>
        <taxon>Sarcoptiformes</taxon>
        <taxon>Astigmata</taxon>
        <taxon>Glycyphagoidea</taxon>
        <taxon>Echimyopodidae</taxon>
        <taxon>Blomia</taxon>
    </lineage>
</organism>